<keyword evidence="1" id="KW-0472">Membrane</keyword>
<dbReference type="InterPro" id="IPR055738">
    <property type="entry name" value="DUF7314"/>
</dbReference>
<evidence type="ECO:0000313" key="3">
    <source>
        <dbReference type="EMBL" id="MFC3478680.1"/>
    </source>
</evidence>
<sequence>MADEFAKGLGLLTGAGLIWMVLAGWYRTPSFSGAQLYGAIPDNLTMYDQIAVLLLESMFWLAIFGAILFWVGVPLGREVYAQFSGE</sequence>
<accession>A0ABD5NH92</accession>
<dbReference type="EMBL" id="JBHRWN010000002">
    <property type="protein sequence ID" value="MFC3478680.1"/>
    <property type="molecule type" value="Genomic_DNA"/>
</dbReference>
<reference evidence="3 4" key="1">
    <citation type="journal article" date="2019" name="Int. J. Syst. Evol. Microbiol.">
        <title>The Global Catalogue of Microorganisms (GCM) 10K type strain sequencing project: providing services to taxonomists for standard genome sequencing and annotation.</title>
        <authorList>
            <consortium name="The Broad Institute Genomics Platform"/>
            <consortium name="The Broad Institute Genome Sequencing Center for Infectious Disease"/>
            <person name="Wu L."/>
            <person name="Ma J."/>
        </authorList>
    </citation>
    <scope>NUCLEOTIDE SEQUENCE [LARGE SCALE GENOMIC DNA]</scope>
    <source>
        <strain evidence="3 4">CGMCC 1.12562</strain>
    </source>
</reference>
<evidence type="ECO:0000259" key="2">
    <source>
        <dbReference type="Pfam" id="PF23996"/>
    </source>
</evidence>
<feature type="domain" description="DUF7314" evidence="2">
    <location>
        <begin position="1"/>
        <end position="84"/>
    </location>
</feature>
<evidence type="ECO:0000256" key="1">
    <source>
        <dbReference type="SAM" id="Phobius"/>
    </source>
</evidence>
<keyword evidence="1" id="KW-0812">Transmembrane</keyword>
<evidence type="ECO:0000313" key="4">
    <source>
        <dbReference type="Proteomes" id="UP001595660"/>
    </source>
</evidence>
<protein>
    <recommendedName>
        <fullName evidence="2">DUF7314 domain-containing protein</fullName>
    </recommendedName>
</protein>
<dbReference type="GeneID" id="69118308"/>
<dbReference type="RefSeq" id="WP_232569987.1">
    <property type="nucleotide sequence ID" value="NZ_CP089466.1"/>
</dbReference>
<feature type="transmembrane region" description="Helical" evidence="1">
    <location>
        <begin position="46"/>
        <end position="71"/>
    </location>
</feature>
<gene>
    <name evidence="3" type="ORF">ACFOKC_13195</name>
</gene>
<dbReference type="AlphaFoldDB" id="A0ABD5NH92"/>
<dbReference type="Pfam" id="PF23996">
    <property type="entry name" value="DUF7314"/>
    <property type="match status" value="1"/>
</dbReference>
<feature type="transmembrane region" description="Helical" evidence="1">
    <location>
        <begin position="9"/>
        <end position="26"/>
    </location>
</feature>
<name>A0ABD5NH92_9EURY</name>
<keyword evidence="4" id="KW-1185">Reference proteome</keyword>
<keyword evidence="1" id="KW-1133">Transmembrane helix</keyword>
<proteinExistence type="predicted"/>
<dbReference type="Proteomes" id="UP001595660">
    <property type="component" value="Unassembled WGS sequence"/>
</dbReference>
<comment type="caution">
    <text evidence="3">The sequence shown here is derived from an EMBL/GenBank/DDBJ whole genome shotgun (WGS) entry which is preliminary data.</text>
</comment>
<organism evidence="3 4">
    <name type="scientific">Halobacterium litoreum</name>
    <dbReference type="NCBI Taxonomy" id="2039234"/>
    <lineage>
        <taxon>Archaea</taxon>
        <taxon>Methanobacteriati</taxon>
        <taxon>Methanobacteriota</taxon>
        <taxon>Stenosarchaea group</taxon>
        <taxon>Halobacteria</taxon>
        <taxon>Halobacteriales</taxon>
        <taxon>Halobacteriaceae</taxon>
        <taxon>Halobacterium</taxon>
    </lineage>
</organism>